<gene>
    <name evidence="2" type="ORF">COR50_08345</name>
</gene>
<dbReference type="RefSeq" id="WP_098193575.1">
    <property type="nucleotide sequence ID" value="NZ_CP023777.1"/>
</dbReference>
<sequence length="262" mass="30289">MASNPNRRKLLEELVPEGIIVSRKWLKQETGLSNHAIDNLVKSEQLKLLWKGLYTRGIITPNWQSIVYALQHILQTDFIIGGLFALELRGFSHYLPNSKKVTVHLYGNDRLPLWTKEIVKNDLFVKHTRTSLFAKMDKSLSEKYTTSIPWKDNIGVLKMSTPERACLEMLDMVPHAISFEHADQLIQGMTTLSPRALQPLLEMCSNIKVKRLFLWFAKRHNYVWFTKLNLEKIDIGSGKRVIEKGGELDKDYLITVPKNFEN</sequence>
<keyword evidence="3" id="KW-1185">Reference proteome</keyword>
<dbReference type="InterPro" id="IPR021561">
    <property type="entry name" value="AbiEi_3"/>
</dbReference>
<accession>A0A291QTJ9</accession>
<evidence type="ECO:0000259" key="1">
    <source>
        <dbReference type="Pfam" id="PF17194"/>
    </source>
</evidence>
<dbReference type="InterPro" id="IPR033455">
    <property type="entry name" value="AbiEi_3_N"/>
</dbReference>
<dbReference type="KEGG" id="cbae:COR50_08345"/>
<evidence type="ECO:0000313" key="2">
    <source>
        <dbReference type="EMBL" id="ATL47193.1"/>
    </source>
</evidence>
<organism evidence="2 3">
    <name type="scientific">Chitinophaga caeni</name>
    <dbReference type="NCBI Taxonomy" id="2029983"/>
    <lineage>
        <taxon>Bacteria</taxon>
        <taxon>Pseudomonadati</taxon>
        <taxon>Bacteroidota</taxon>
        <taxon>Chitinophagia</taxon>
        <taxon>Chitinophagales</taxon>
        <taxon>Chitinophagaceae</taxon>
        <taxon>Chitinophaga</taxon>
    </lineage>
</organism>
<protein>
    <recommendedName>
        <fullName evidence="1">Transcriptional regulator AbiEi antitoxin N-terminal domain-containing protein</fullName>
    </recommendedName>
</protein>
<dbReference type="Proteomes" id="UP000220133">
    <property type="component" value="Chromosome"/>
</dbReference>
<evidence type="ECO:0000313" key="3">
    <source>
        <dbReference type="Proteomes" id="UP000220133"/>
    </source>
</evidence>
<dbReference type="AlphaFoldDB" id="A0A291QTJ9"/>
<dbReference type="OrthoDB" id="1550938at2"/>
<name>A0A291QTJ9_9BACT</name>
<feature type="domain" description="Transcriptional regulator AbiEi antitoxin N-terminal" evidence="1">
    <location>
        <begin position="10"/>
        <end position="95"/>
    </location>
</feature>
<dbReference type="Pfam" id="PF17194">
    <property type="entry name" value="AbiEi_3_N"/>
    <property type="match status" value="1"/>
</dbReference>
<proteinExistence type="predicted"/>
<dbReference type="EMBL" id="CP023777">
    <property type="protein sequence ID" value="ATL47193.1"/>
    <property type="molecule type" value="Genomic_DNA"/>
</dbReference>
<reference evidence="2 3" key="1">
    <citation type="submission" date="2017-10" db="EMBL/GenBank/DDBJ databases">
        <title>Paenichitinophaga pekingensis gen. nov., sp. nov., isolated from activated sludge.</title>
        <authorList>
            <person name="Jin D."/>
            <person name="Kong X."/>
            <person name="Deng Y."/>
            <person name="Bai Z."/>
        </authorList>
    </citation>
    <scope>NUCLEOTIDE SEQUENCE [LARGE SCALE GENOMIC DNA]</scope>
    <source>
        <strain evidence="2 3">13</strain>
    </source>
</reference>
<dbReference type="Pfam" id="PF11459">
    <property type="entry name" value="AbiEi_3"/>
    <property type="match status" value="1"/>
</dbReference>